<protein>
    <submittedName>
        <fullName evidence="1">Uncharacterized protein</fullName>
    </submittedName>
</protein>
<evidence type="ECO:0000313" key="1">
    <source>
        <dbReference type="EMBL" id="GBF34316.1"/>
    </source>
</evidence>
<name>A0A2L2XJ87_9FIRM</name>
<keyword evidence="2" id="KW-1185">Reference proteome</keyword>
<dbReference type="EMBL" id="BFAV01000136">
    <property type="protein sequence ID" value="GBF34316.1"/>
    <property type="molecule type" value="Genomic_DNA"/>
</dbReference>
<organism evidence="1 2">
    <name type="scientific">Desulfocucumis palustris</name>
    <dbReference type="NCBI Taxonomy" id="1898651"/>
    <lineage>
        <taxon>Bacteria</taxon>
        <taxon>Bacillati</taxon>
        <taxon>Bacillota</taxon>
        <taxon>Clostridia</taxon>
        <taxon>Eubacteriales</taxon>
        <taxon>Desulfocucumaceae</taxon>
        <taxon>Desulfocucumis</taxon>
    </lineage>
</organism>
<accession>A0A2L2XJ87</accession>
<dbReference type="Proteomes" id="UP000239549">
    <property type="component" value="Unassembled WGS sequence"/>
</dbReference>
<gene>
    <name evidence="1" type="ORF">DCCM_3428</name>
</gene>
<evidence type="ECO:0000313" key="2">
    <source>
        <dbReference type="Proteomes" id="UP000239549"/>
    </source>
</evidence>
<proteinExistence type="predicted"/>
<reference evidence="2" key="1">
    <citation type="submission" date="2018-02" db="EMBL/GenBank/DDBJ databases">
        <title>Genome sequence of Desulfocucumis palustris strain NAW-5.</title>
        <authorList>
            <person name="Watanabe M."/>
            <person name="Kojima H."/>
            <person name="Fukui M."/>
        </authorList>
    </citation>
    <scope>NUCLEOTIDE SEQUENCE [LARGE SCALE GENOMIC DNA]</scope>
    <source>
        <strain evidence="2">NAW-5</strain>
    </source>
</reference>
<dbReference type="AlphaFoldDB" id="A0A2L2XJ87"/>
<comment type="caution">
    <text evidence="1">The sequence shown here is derived from an EMBL/GenBank/DDBJ whole genome shotgun (WGS) entry which is preliminary data.</text>
</comment>
<sequence>MLNINEGNYILSKIERFIKHVILDQRIITPGMRLWPWYKVLAADYS</sequence>